<dbReference type="EMBL" id="OZ034815">
    <property type="protein sequence ID" value="CAL1372205.1"/>
    <property type="molecule type" value="Genomic_DNA"/>
</dbReference>
<dbReference type="Proteomes" id="UP001497516">
    <property type="component" value="Chromosome 2"/>
</dbReference>
<evidence type="ECO:0000313" key="2">
    <source>
        <dbReference type="EMBL" id="CAL1372205.1"/>
    </source>
</evidence>
<gene>
    <name evidence="2" type="ORF">LTRI10_LOCUS14227</name>
</gene>
<protein>
    <submittedName>
        <fullName evidence="2">Uncharacterized protein</fullName>
    </submittedName>
</protein>
<proteinExistence type="predicted"/>
<evidence type="ECO:0000256" key="1">
    <source>
        <dbReference type="SAM" id="MobiDB-lite"/>
    </source>
</evidence>
<feature type="compositionally biased region" description="Polar residues" evidence="1">
    <location>
        <begin position="43"/>
        <end position="52"/>
    </location>
</feature>
<evidence type="ECO:0000313" key="3">
    <source>
        <dbReference type="Proteomes" id="UP001497516"/>
    </source>
</evidence>
<sequence>MGQGNKTTMMDLETQTVVGKNNTTIHLISVPPLATNLKENRDPNATSTTSVRQHYRRKQTKHSPAKDPNRGISLRVAKKPVHVAINKRELANKLKEAAFPVTISAIEDFIAQSQQKQSDFAPAKEGKTGDVDMVESLGDTLTNTVSANRESSSDPTANT</sequence>
<feature type="compositionally biased region" description="Basic residues" evidence="1">
    <location>
        <begin position="53"/>
        <end position="63"/>
    </location>
</feature>
<organism evidence="2 3">
    <name type="scientific">Linum trigynum</name>
    <dbReference type="NCBI Taxonomy" id="586398"/>
    <lineage>
        <taxon>Eukaryota</taxon>
        <taxon>Viridiplantae</taxon>
        <taxon>Streptophyta</taxon>
        <taxon>Embryophyta</taxon>
        <taxon>Tracheophyta</taxon>
        <taxon>Spermatophyta</taxon>
        <taxon>Magnoliopsida</taxon>
        <taxon>eudicotyledons</taxon>
        <taxon>Gunneridae</taxon>
        <taxon>Pentapetalae</taxon>
        <taxon>rosids</taxon>
        <taxon>fabids</taxon>
        <taxon>Malpighiales</taxon>
        <taxon>Linaceae</taxon>
        <taxon>Linum</taxon>
    </lineage>
</organism>
<feature type="region of interest" description="Disordered" evidence="1">
    <location>
        <begin position="36"/>
        <end position="73"/>
    </location>
</feature>
<dbReference type="AlphaFoldDB" id="A0AAV2DF71"/>
<keyword evidence="3" id="KW-1185">Reference proteome</keyword>
<name>A0AAV2DF71_9ROSI</name>
<reference evidence="2 3" key="1">
    <citation type="submission" date="2024-04" db="EMBL/GenBank/DDBJ databases">
        <authorList>
            <person name="Fracassetti M."/>
        </authorList>
    </citation>
    <scope>NUCLEOTIDE SEQUENCE [LARGE SCALE GENOMIC DNA]</scope>
</reference>
<accession>A0AAV2DF71</accession>